<dbReference type="Pfam" id="PF01564">
    <property type="entry name" value="Spermine_synth"/>
    <property type="match status" value="1"/>
</dbReference>
<evidence type="ECO:0000256" key="6">
    <source>
        <dbReference type="PROSITE-ProRule" id="PRU00354"/>
    </source>
</evidence>
<evidence type="ECO:0000313" key="12">
    <source>
        <dbReference type="EMBL" id="VFK64946.1"/>
    </source>
</evidence>
<evidence type="ECO:0000256" key="7">
    <source>
        <dbReference type="RuleBase" id="RU003836"/>
    </source>
</evidence>
<evidence type="ECO:0000259" key="9">
    <source>
        <dbReference type="PROSITE" id="PS51006"/>
    </source>
</evidence>
<dbReference type="HAMAP" id="MF_00198">
    <property type="entry name" value="Spermidine_synth"/>
    <property type="match status" value="1"/>
</dbReference>
<dbReference type="InterPro" id="IPR001045">
    <property type="entry name" value="Spermi_synthase"/>
</dbReference>
<dbReference type="Pfam" id="PF17284">
    <property type="entry name" value="Spermine_synt_N"/>
    <property type="match status" value="1"/>
</dbReference>
<comment type="function">
    <text evidence="5">Catalyzes the irreversible transfer of a propylamine group from the amino donor S-adenosylmethioninamine (decarboxy-AdoMet) to putrescine (1,4-diaminobutane) to yield spermidine.</text>
</comment>
<dbReference type="InterPro" id="IPR037163">
    <property type="entry name" value="Spermidine_synt_N_sf"/>
</dbReference>
<dbReference type="EMBL" id="CAADFT010000176">
    <property type="protein sequence ID" value="VFK49342.1"/>
    <property type="molecule type" value="Genomic_DNA"/>
</dbReference>
<feature type="domain" description="PABS" evidence="9">
    <location>
        <begin position="15"/>
        <end position="248"/>
    </location>
</feature>
<feature type="active site" description="Proton acceptor" evidence="5 6">
    <location>
        <position position="168"/>
    </location>
</feature>
<evidence type="ECO:0000256" key="2">
    <source>
        <dbReference type="ARBA" id="ARBA00022679"/>
    </source>
</evidence>
<dbReference type="EMBL" id="CAADFW010000154">
    <property type="protein sequence ID" value="VFK64946.1"/>
    <property type="molecule type" value="Genomic_DNA"/>
</dbReference>
<dbReference type="Gene3D" id="3.40.50.150">
    <property type="entry name" value="Vaccinia Virus protein VP39"/>
    <property type="match status" value="1"/>
</dbReference>
<dbReference type="EMBL" id="CAADFS010000183">
    <property type="protein sequence ID" value="VFK52485.1"/>
    <property type="molecule type" value="Genomic_DNA"/>
</dbReference>
<dbReference type="InterPro" id="IPR030373">
    <property type="entry name" value="PABS_CS"/>
</dbReference>
<protein>
    <recommendedName>
        <fullName evidence="5">Polyamine aminopropyltransferase</fullName>
    </recommendedName>
    <alternativeName>
        <fullName evidence="5">Putrescine aminopropyltransferase</fullName>
        <shortName evidence="5">PAPT</shortName>
    </alternativeName>
    <alternativeName>
        <fullName evidence="5">Spermidine synthase</fullName>
        <shortName evidence="5">SPDS</shortName>
        <shortName evidence="5">SPDSY</shortName>
        <ecNumber evidence="5">2.5.1.16</ecNumber>
    </alternativeName>
</protein>
<dbReference type="PROSITE" id="PS01330">
    <property type="entry name" value="PABS_1"/>
    <property type="match status" value="1"/>
</dbReference>
<keyword evidence="4 5" id="KW-0620">Polyamine biosynthesis</keyword>
<comment type="similarity">
    <text evidence="1 5 7">Belongs to the spermidine/spermine synthase family.</text>
</comment>
<name>A0A450Z6G1_9GAMM</name>
<feature type="binding site" evidence="5">
    <location>
        <position position="99"/>
    </location>
    <ligand>
        <name>spermidine</name>
        <dbReference type="ChEBI" id="CHEBI:57834"/>
    </ligand>
</feature>
<feature type="binding site" evidence="5">
    <location>
        <position position="44"/>
    </location>
    <ligand>
        <name>S-methyl-5'-thioadenosine</name>
        <dbReference type="ChEBI" id="CHEBI:17509"/>
    </ligand>
</feature>
<dbReference type="NCBIfam" id="NF037959">
    <property type="entry name" value="MFS_SpdSyn"/>
    <property type="match status" value="1"/>
</dbReference>
<dbReference type="GO" id="GO:0008295">
    <property type="term" value="P:spermidine biosynthetic process"/>
    <property type="evidence" value="ECO:0007669"/>
    <property type="project" value="UniProtKB-UniRule"/>
</dbReference>
<dbReference type="PANTHER" id="PTHR11558">
    <property type="entry name" value="SPERMIDINE/SPERMINE SYNTHASE"/>
    <property type="match status" value="1"/>
</dbReference>
<dbReference type="NCBIfam" id="NF002010">
    <property type="entry name" value="PRK00811.1"/>
    <property type="match status" value="1"/>
</dbReference>
<comment type="subunit">
    <text evidence="5">Homodimer or homotetramer.</text>
</comment>
<evidence type="ECO:0000313" key="10">
    <source>
        <dbReference type="EMBL" id="VFK49342.1"/>
    </source>
</evidence>
<feature type="binding site" evidence="5">
    <location>
        <begin position="168"/>
        <end position="171"/>
    </location>
    <ligand>
        <name>spermidine</name>
        <dbReference type="ChEBI" id="CHEBI:57834"/>
    </ligand>
</feature>
<dbReference type="PROSITE" id="PS51006">
    <property type="entry name" value="PABS_2"/>
    <property type="match status" value="1"/>
</dbReference>
<feature type="binding site" evidence="5">
    <location>
        <begin position="150"/>
        <end position="151"/>
    </location>
    <ligand>
        <name>S-methyl-5'-thioadenosine</name>
        <dbReference type="ChEBI" id="CHEBI:17509"/>
    </ligand>
</feature>
<gene>
    <name evidence="5" type="primary">speE</name>
    <name evidence="11" type="ORF">BECKTC1821D_GA0114238_11833</name>
    <name evidence="10" type="ORF">BECKTC1821E_GA0114239_11761</name>
    <name evidence="12" type="ORF">BECKTC1821F_GA0114240_11543</name>
</gene>
<dbReference type="EC" id="2.5.1.16" evidence="5"/>
<dbReference type="InterPro" id="IPR030374">
    <property type="entry name" value="PABS"/>
</dbReference>
<feature type="binding site" evidence="5">
    <location>
        <position position="119"/>
    </location>
    <ligand>
        <name>S-methyl-5'-thioadenosine</name>
        <dbReference type="ChEBI" id="CHEBI:17509"/>
    </ligand>
</feature>
<evidence type="ECO:0000313" key="11">
    <source>
        <dbReference type="EMBL" id="VFK52485.1"/>
    </source>
</evidence>
<evidence type="ECO:0000256" key="5">
    <source>
        <dbReference type="HAMAP-Rule" id="MF_00198"/>
    </source>
</evidence>
<accession>A0A450Z6G1</accession>
<evidence type="ECO:0000256" key="4">
    <source>
        <dbReference type="ARBA" id="ARBA00023115"/>
    </source>
</evidence>
<dbReference type="AlphaFoldDB" id="A0A450Z6G1"/>
<dbReference type="InterPro" id="IPR029063">
    <property type="entry name" value="SAM-dependent_MTases_sf"/>
</dbReference>
<reference evidence="10" key="1">
    <citation type="submission" date="2019-02" db="EMBL/GenBank/DDBJ databases">
        <authorList>
            <person name="Gruber-Vodicka R. H."/>
            <person name="Seah K. B. B."/>
        </authorList>
    </citation>
    <scope>NUCLEOTIDE SEQUENCE</scope>
    <source>
        <strain evidence="11">BECK_BZ123</strain>
        <strain evidence="10">BECK_BZ125</strain>
        <strain evidence="12">BECK_BZ126</strain>
    </source>
</reference>
<comment type="pathway">
    <text evidence="5">Amine and polyamine biosynthesis; spermidine biosynthesis; spermidine from putrescine: step 1/1.</text>
</comment>
<evidence type="ECO:0000256" key="8">
    <source>
        <dbReference type="RuleBase" id="RU003837"/>
    </source>
</evidence>
<dbReference type="GO" id="GO:0005829">
    <property type="term" value="C:cytosol"/>
    <property type="evidence" value="ECO:0007669"/>
    <property type="project" value="TreeGrafter"/>
</dbReference>
<dbReference type="Gene3D" id="2.30.140.10">
    <property type="entry name" value="Spermidine synthase, tetramerisation domain"/>
    <property type="match status" value="1"/>
</dbReference>
<proteinExistence type="inferred from homology"/>
<feature type="binding site" evidence="5">
    <location>
        <position position="175"/>
    </location>
    <ligand>
        <name>S-methyl-5'-thioadenosine</name>
        <dbReference type="ChEBI" id="CHEBI:17509"/>
    </ligand>
</feature>
<evidence type="ECO:0000256" key="1">
    <source>
        <dbReference type="ARBA" id="ARBA00007867"/>
    </source>
</evidence>
<organism evidence="10">
    <name type="scientific">Candidatus Kentrum sp. TC</name>
    <dbReference type="NCBI Taxonomy" id="2126339"/>
    <lineage>
        <taxon>Bacteria</taxon>
        <taxon>Pseudomonadati</taxon>
        <taxon>Pseudomonadota</taxon>
        <taxon>Gammaproteobacteria</taxon>
        <taxon>Candidatus Kentrum</taxon>
    </lineage>
</organism>
<feature type="binding site" evidence="5">
    <location>
        <position position="75"/>
    </location>
    <ligand>
        <name>spermidine</name>
        <dbReference type="ChEBI" id="CHEBI:57834"/>
    </ligand>
</feature>
<dbReference type="SUPFAM" id="SSF53335">
    <property type="entry name" value="S-adenosyl-L-methionine-dependent methyltransferases"/>
    <property type="match status" value="1"/>
</dbReference>
<sequence length="290" mass="33108">MSERVKTEFSPNPWNMWFTELDKEGAGLTLKISRVIYSTVSNFQRIDVIETEEFGKALVLYGSIMMTEKDEFVYHEMISHVPLMAHPAPSRVLIIGGGDGGALREVLKHERVETIRLVEIDPLVVETCQRFFPGVASGFGDPRVEILYDDGARFIANTQEKFDIVLSDSSDPVGPAEVLFQRSFYQDAFNALDENGIFVAQSESPLFHADYVRRIYKNLRTVFPIVMMYLAHIPTYPSALWSFAFCSKRYHPLDDFRPEIADIRGLHYYNTDIHQGAFALPNYVKALLSY</sequence>
<dbReference type="NCBIfam" id="TIGR00417">
    <property type="entry name" value="speE"/>
    <property type="match status" value="1"/>
</dbReference>
<keyword evidence="2 5" id="KW-0808">Transferase</keyword>
<dbReference type="GO" id="GO:0004766">
    <property type="term" value="F:spermidine synthase activity"/>
    <property type="evidence" value="ECO:0007669"/>
    <property type="project" value="UniProtKB-UniRule"/>
</dbReference>
<keyword evidence="3 5" id="KW-0745">Spermidine biosynthesis</keyword>
<dbReference type="CDD" id="cd02440">
    <property type="entry name" value="AdoMet_MTases"/>
    <property type="match status" value="1"/>
</dbReference>
<dbReference type="PANTHER" id="PTHR11558:SF11">
    <property type="entry name" value="SPERMIDINE SYNTHASE"/>
    <property type="match status" value="1"/>
</dbReference>
<dbReference type="UniPathway" id="UPA00248">
    <property type="reaction ID" value="UER00314"/>
</dbReference>
<comment type="catalytic activity">
    <reaction evidence="5 8">
        <text>S-adenosyl 3-(methylsulfanyl)propylamine + putrescine = S-methyl-5'-thioadenosine + spermidine + H(+)</text>
        <dbReference type="Rhea" id="RHEA:12721"/>
        <dbReference type="ChEBI" id="CHEBI:15378"/>
        <dbReference type="ChEBI" id="CHEBI:17509"/>
        <dbReference type="ChEBI" id="CHEBI:57443"/>
        <dbReference type="ChEBI" id="CHEBI:57834"/>
        <dbReference type="ChEBI" id="CHEBI:326268"/>
        <dbReference type="EC" id="2.5.1.16"/>
    </reaction>
</comment>
<evidence type="ECO:0000256" key="3">
    <source>
        <dbReference type="ARBA" id="ARBA00023066"/>
    </source>
</evidence>
<dbReference type="InterPro" id="IPR035246">
    <property type="entry name" value="Spermidine_synt_N"/>
</dbReference>